<evidence type="ECO:0000313" key="4">
    <source>
        <dbReference type="EMBL" id="GAA4436244.1"/>
    </source>
</evidence>
<dbReference type="RefSeq" id="WP_345027584.1">
    <property type="nucleotide sequence ID" value="NZ_BAABEY010000015.1"/>
</dbReference>
<keyword evidence="1" id="KW-0812">Transmembrane</keyword>
<protein>
    <recommendedName>
        <fullName evidence="3">Phosphatidic acid phosphatase type 2/haloperoxidase domain-containing protein</fullName>
    </recommendedName>
</protein>
<dbReference type="InterPro" id="IPR036938">
    <property type="entry name" value="PAP2/HPO_sf"/>
</dbReference>
<organism evidence="4 5">
    <name type="scientific">Ravibacter arvi</name>
    <dbReference type="NCBI Taxonomy" id="2051041"/>
    <lineage>
        <taxon>Bacteria</taxon>
        <taxon>Pseudomonadati</taxon>
        <taxon>Bacteroidota</taxon>
        <taxon>Cytophagia</taxon>
        <taxon>Cytophagales</taxon>
        <taxon>Spirosomataceae</taxon>
        <taxon>Ravibacter</taxon>
    </lineage>
</organism>
<feature type="domain" description="Phosphatidic acid phosphatase type 2/haloperoxidase" evidence="3">
    <location>
        <begin position="115"/>
        <end position="216"/>
    </location>
</feature>
<dbReference type="InterPro" id="IPR000326">
    <property type="entry name" value="PAP2/HPO"/>
</dbReference>
<accession>A0ABP8LW60</accession>
<dbReference type="SUPFAM" id="SSF48317">
    <property type="entry name" value="Acid phosphatase/Vanadium-dependent haloperoxidase"/>
    <property type="match status" value="1"/>
</dbReference>
<keyword evidence="2" id="KW-0732">Signal</keyword>
<keyword evidence="5" id="KW-1185">Reference proteome</keyword>
<dbReference type="EMBL" id="BAABEY010000015">
    <property type="protein sequence ID" value="GAA4436244.1"/>
    <property type="molecule type" value="Genomic_DNA"/>
</dbReference>
<keyword evidence="1" id="KW-1133">Transmembrane helix</keyword>
<keyword evidence="1" id="KW-0472">Membrane</keyword>
<dbReference type="Pfam" id="PF01569">
    <property type="entry name" value="PAP2"/>
    <property type="match status" value="1"/>
</dbReference>
<dbReference type="Proteomes" id="UP001501508">
    <property type="component" value="Unassembled WGS sequence"/>
</dbReference>
<sequence>MTGTLIRVKDLTRRRTGRTWSVFFLSFLLSVTAPAQSDSTLVPLKLKHTIAPVTLTLAGFAVQGKISRQLQNQVVKRYPGFHTNAEDFLWAAPSALAFGLSASGVKGKHSLKEQVLLFVISSALSAGAAQTLKWISRYPRPDLDGNDAFPSGHTALAFTNAGFLHEEYGHRSIWYSVGGFGNAAAVGGLRMLNNRHWLADVLVGAGIGVGASKAVYLAYPYVKRKVRKKRQ</sequence>
<dbReference type="SMART" id="SM00014">
    <property type="entry name" value="acidPPc"/>
    <property type="match status" value="1"/>
</dbReference>
<name>A0ABP8LW60_9BACT</name>
<dbReference type="CDD" id="cd03394">
    <property type="entry name" value="PAP2_like_5"/>
    <property type="match status" value="1"/>
</dbReference>
<feature type="chain" id="PRO_5046102157" description="Phosphatidic acid phosphatase type 2/haloperoxidase domain-containing protein" evidence="2">
    <location>
        <begin position="36"/>
        <end position="231"/>
    </location>
</feature>
<dbReference type="Gene3D" id="1.20.144.10">
    <property type="entry name" value="Phosphatidic acid phosphatase type 2/haloperoxidase"/>
    <property type="match status" value="1"/>
</dbReference>
<gene>
    <name evidence="4" type="ORF">GCM10023091_13920</name>
</gene>
<evidence type="ECO:0000313" key="5">
    <source>
        <dbReference type="Proteomes" id="UP001501508"/>
    </source>
</evidence>
<evidence type="ECO:0000256" key="2">
    <source>
        <dbReference type="SAM" id="SignalP"/>
    </source>
</evidence>
<reference evidence="5" key="1">
    <citation type="journal article" date="2019" name="Int. J. Syst. Evol. Microbiol.">
        <title>The Global Catalogue of Microorganisms (GCM) 10K type strain sequencing project: providing services to taxonomists for standard genome sequencing and annotation.</title>
        <authorList>
            <consortium name="The Broad Institute Genomics Platform"/>
            <consortium name="The Broad Institute Genome Sequencing Center for Infectious Disease"/>
            <person name="Wu L."/>
            <person name="Ma J."/>
        </authorList>
    </citation>
    <scope>NUCLEOTIDE SEQUENCE [LARGE SCALE GENOMIC DNA]</scope>
    <source>
        <strain evidence="5">JCM 31920</strain>
    </source>
</reference>
<comment type="caution">
    <text evidence="4">The sequence shown here is derived from an EMBL/GenBank/DDBJ whole genome shotgun (WGS) entry which is preliminary data.</text>
</comment>
<evidence type="ECO:0000256" key="1">
    <source>
        <dbReference type="SAM" id="Phobius"/>
    </source>
</evidence>
<evidence type="ECO:0000259" key="3">
    <source>
        <dbReference type="SMART" id="SM00014"/>
    </source>
</evidence>
<feature type="transmembrane region" description="Helical" evidence="1">
    <location>
        <begin position="201"/>
        <end position="222"/>
    </location>
</feature>
<feature type="signal peptide" evidence="2">
    <location>
        <begin position="1"/>
        <end position="35"/>
    </location>
</feature>
<proteinExistence type="predicted"/>